<feature type="domain" description="HTH marR-type" evidence="1">
    <location>
        <begin position="7"/>
        <end position="143"/>
    </location>
</feature>
<dbReference type="Proteomes" id="UP001596157">
    <property type="component" value="Unassembled WGS sequence"/>
</dbReference>
<dbReference type="InterPro" id="IPR036390">
    <property type="entry name" value="WH_DNA-bd_sf"/>
</dbReference>
<dbReference type="InterPro" id="IPR039422">
    <property type="entry name" value="MarR/SlyA-like"/>
</dbReference>
<dbReference type="InterPro" id="IPR000835">
    <property type="entry name" value="HTH_MarR-typ"/>
</dbReference>
<dbReference type="InterPro" id="IPR036388">
    <property type="entry name" value="WH-like_DNA-bd_sf"/>
</dbReference>
<dbReference type="EMBL" id="JBHSKF010000011">
    <property type="protein sequence ID" value="MFC5289504.1"/>
    <property type="molecule type" value="Genomic_DNA"/>
</dbReference>
<gene>
    <name evidence="2" type="ORF">ACFPM7_20825</name>
</gene>
<dbReference type="Gene3D" id="1.10.10.10">
    <property type="entry name" value="Winged helix-like DNA-binding domain superfamily/Winged helix DNA-binding domain"/>
    <property type="match status" value="1"/>
</dbReference>
<accession>A0ABW0ETL7</accession>
<name>A0ABW0ETL7_9PSEU</name>
<comment type="caution">
    <text evidence="2">The sequence shown here is derived from an EMBL/GenBank/DDBJ whole genome shotgun (WGS) entry which is preliminary data.</text>
</comment>
<dbReference type="PANTHER" id="PTHR33164">
    <property type="entry name" value="TRANSCRIPTIONAL REGULATOR, MARR FAMILY"/>
    <property type="match status" value="1"/>
</dbReference>
<dbReference type="Pfam" id="PF12802">
    <property type="entry name" value="MarR_2"/>
    <property type="match status" value="1"/>
</dbReference>
<dbReference type="RefSeq" id="WP_378249351.1">
    <property type="nucleotide sequence ID" value="NZ_JBHSKF010000011.1"/>
</dbReference>
<evidence type="ECO:0000313" key="3">
    <source>
        <dbReference type="Proteomes" id="UP001596157"/>
    </source>
</evidence>
<dbReference type="PANTHER" id="PTHR33164:SF106">
    <property type="entry name" value="TRANSCRIPTIONAL REGULATORY PROTEIN"/>
    <property type="match status" value="1"/>
</dbReference>
<reference evidence="3" key="1">
    <citation type="journal article" date="2019" name="Int. J. Syst. Evol. Microbiol.">
        <title>The Global Catalogue of Microorganisms (GCM) 10K type strain sequencing project: providing services to taxonomists for standard genome sequencing and annotation.</title>
        <authorList>
            <consortium name="The Broad Institute Genomics Platform"/>
            <consortium name="The Broad Institute Genome Sequencing Center for Infectious Disease"/>
            <person name="Wu L."/>
            <person name="Ma J."/>
        </authorList>
    </citation>
    <scope>NUCLEOTIDE SEQUENCE [LARGE SCALE GENOMIC DNA]</scope>
    <source>
        <strain evidence="3">CCUG 59778</strain>
    </source>
</reference>
<evidence type="ECO:0000313" key="2">
    <source>
        <dbReference type="EMBL" id="MFC5289504.1"/>
    </source>
</evidence>
<keyword evidence="3" id="KW-1185">Reference proteome</keyword>
<dbReference type="SMART" id="SM00347">
    <property type="entry name" value="HTH_MARR"/>
    <property type="match status" value="1"/>
</dbReference>
<evidence type="ECO:0000259" key="1">
    <source>
        <dbReference type="PROSITE" id="PS50995"/>
    </source>
</evidence>
<protein>
    <submittedName>
        <fullName evidence="2">MarR family winged helix-turn-helix transcriptional regulator</fullName>
    </submittedName>
</protein>
<dbReference type="PROSITE" id="PS50995">
    <property type="entry name" value="HTH_MARR_2"/>
    <property type="match status" value="1"/>
</dbReference>
<dbReference type="SUPFAM" id="SSF46785">
    <property type="entry name" value="Winged helix' DNA-binding domain"/>
    <property type="match status" value="1"/>
</dbReference>
<proteinExistence type="predicted"/>
<sequence>MREPGGDDELITLLRALTVESDRFAEMFGEVHGLHRTDLNALAVIMDAARAGRPMTPTALADALHLSYSATTSVVDRLERAGHVERGRSAVDRRKVELGMRERAREVGGAFFAPLRARYVDAWRDMSEEDRAVVARFLRVSIDATVAVRAGLVQGGGAGRQAD</sequence>
<organism evidence="2 3">
    <name type="scientific">Actinokineospora guangxiensis</name>
    <dbReference type="NCBI Taxonomy" id="1490288"/>
    <lineage>
        <taxon>Bacteria</taxon>
        <taxon>Bacillati</taxon>
        <taxon>Actinomycetota</taxon>
        <taxon>Actinomycetes</taxon>
        <taxon>Pseudonocardiales</taxon>
        <taxon>Pseudonocardiaceae</taxon>
        <taxon>Actinokineospora</taxon>
    </lineage>
</organism>